<evidence type="ECO:0000313" key="5">
    <source>
        <dbReference type="Proteomes" id="UP000245926"/>
    </source>
</evidence>
<evidence type="ECO:0000256" key="1">
    <source>
        <dbReference type="SAM" id="MobiDB-lite"/>
    </source>
</evidence>
<dbReference type="EMBL" id="CP029550">
    <property type="protein sequence ID" value="AWN40536.1"/>
    <property type="molecule type" value="Genomic_DNA"/>
</dbReference>
<dbReference type="PANTHER" id="PTHR12526">
    <property type="entry name" value="GLYCOSYLTRANSFERASE"/>
    <property type="match status" value="1"/>
</dbReference>
<dbReference type="Proteomes" id="UP000245926">
    <property type="component" value="Chromosome"/>
</dbReference>
<dbReference type="InterPro" id="IPR028098">
    <property type="entry name" value="Glyco_trans_4-like_N"/>
</dbReference>
<feature type="region of interest" description="Disordered" evidence="1">
    <location>
        <begin position="394"/>
        <end position="451"/>
    </location>
</feature>
<accession>A0A2U8W5H3</accession>
<dbReference type="OrthoDB" id="9790710at2"/>
<keyword evidence="5" id="KW-1185">Reference proteome</keyword>
<evidence type="ECO:0000313" key="4">
    <source>
        <dbReference type="EMBL" id="AWN40536.1"/>
    </source>
</evidence>
<dbReference type="Pfam" id="PF00534">
    <property type="entry name" value="Glycos_transf_1"/>
    <property type="match status" value="1"/>
</dbReference>
<proteinExistence type="predicted"/>
<sequence length="529" mass="59053">MSLRPKPRLLCIGGDDHQLRIPFLLGLRDAGFDAVAAGSGNPAPFAEMGIPYHRYDFRRSLSPRHDLRAIGALVRIIRDVRPDLVQTFDTKPNLLVALAKRRAGGFRLVRTINGMGWIFSANSLSAWMLRPVYRSLQRVADPQTDLTVFQNSEDQEYFVQHRMARRETARIIGGSGVDVARFDAARRQAENPEAIRAALGLRSARVVITVTRMTRLKGIATLLAAADLVHKVRQDVHFLLVGPLEEAGRFAIPAEEIAGHADYVTWLGPRDDIPALLGAADLFVLPTEFREGLPRVLLEASLAGLPIITTNMPGCMAVVRSHFNGLLIPPRDPGFLAAQILTLLDDPELARTMGRQGAEMVRREFDLAGTTQAYIRLYRDVIQDAPVTEHEAALADAGPDSAVSRQDWTGEALPPGSQPIRPRQARIRGHRPRRTKPPFGPRCPKPTAWGAASCRSPDRAFLDRRDRPRRAAIFERHPPRPPVQRYSPARRIEVRSEYPTPQDARLRGRMRDMRSHRGLRMLAVRFGIA</sequence>
<dbReference type="GO" id="GO:0016757">
    <property type="term" value="F:glycosyltransferase activity"/>
    <property type="evidence" value="ECO:0007669"/>
    <property type="project" value="InterPro"/>
</dbReference>
<organism evidence="4 5">
    <name type="scientific">Methylobacterium durans</name>
    <dbReference type="NCBI Taxonomy" id="2202825"/>
    <lineage>
        <taxon>Bacteria</taxon>
        <taxon>Pseudomonadati</taxon>
        <taxon>Pseudomonadota</taxon>
        <taxon>Alphaproteobacteria</taxon>
        <taxon>Hyphomicrobiales</taxon>
        <taxon>Methylobacteriaceae</taxon>
        <taxon>Methylobacterium</taxon>
    </lineage>
</organism>
<evidence type="ECO:0000259" key="3">
    <source>
        <dbReference type="Pfam" id="PF13439"/>
    </source>
</evidence>
<gene>
    <name evidence="4" type="ORF">DK389_08340</name>
</gene>
<feature type="domain" description="Glycosyl transferase family 1" evidence="2">
    <location>
        <begin position="196"/>
        <end position="359"/>
    </location>
</feature>
<dbReference type="SUPFAM" id="SSF53756">
    <property type="entry name" value="UDP-Glycosyltransferase/glycogen phosphorylase"/>
    <property type="match status" value="1"/>
</dbReference>
<dbReference type="InterPro" id="IPR001296">
    <property type="entry name" value="Glyco_trans_1"/>
</dbReference>
<dbReference type="Gene3D" id="3.40.50.2000">
    <property type="entry name" value="Glycogen Phosphorylase B"/>
    <property type="match status" value="2"/>
</dbReference>
<dbReference type="CDD" id="cd03808">
    <property type="entry name" value="GT4_CapM-like"/>
    <property type="match status" value="1"/>
</dbReference>
<dbReference type="AlphaFoldDB" id="A0A2U8W5H3"/>
<feature type="domain" description="Glycosyltransferase subfamily 4-like N-terminal" evidence="3">
    <location>
        <begin position="26"/>
        <end position="172"/>
    </location>
</feature>
<keyword evidence="4" id="KW-0808">Transferase</keyword>
<evidence type="ECO:0000259" key="2">
    <source>
        <dbReference type="Pfam" id="PF00534"/>
    </source>
</evidence>
<feature type="compositionally biased region" description="Basic residues" evidence="1">
    <location>
        <begin position="423"/>
        <end position="436"/>
    </location>
</feature>
<name>A0A2U8W5H3_9HYPH</name>
<dbReference type="RefSeq" id="WP_109888763.1">
    <property type="nucleotide sequence ID" value="NZ_CP029550.1"/>
</dbReference>
<dbReference type="Pfam" id="PF13439">
    <property type="entry name" value="Glyco_transf_4"/>
    <property type="match status" value="1"/>
</dbReference>
<dbReference type="PANTHER" id="PTHR12526:SF638">
    <property type="entry name" value="SPORE COAT PROTEIN SA"/>
    <property type="match status" value="1"/>
</dbReference>
<reference evidence="5" key="1">
    <citation type="submission" date="2018-05" db="EMBL/GenBank/DDBJ databases">
        <title>Complete Genome Sequence of Methylobacterium sp. 17SD2-17.</title>
        <authorList>
            <person name="Srinivasan S."/>
        </authorList>
    </citation>
    <scope>NUCLEOTIDE SEQUENCE [LARGE SCALE GENOMIC DNA]</scope>
    <source>
        <strain evidence="5">17SD2-17</strain>
    </source>
</reference>
<dbReference type="KEGG" id="mets:DK389_08340"/>
<protein>
    <submittedName>
        <fullName evidence="4">Glycosyltransferase family 1 protein</fullName>
    </submittedName>
</protein>